<reference evidence="2" key="1">
    <citation type="submission" date="2020-06" db="EMBL/GenBank/DDBJ databases">
        <title>Legume-microbial interactions unlock mineral nutrients during tropical forest succession.</title>
        <authorList>
            <person name="Epihov D.Z."/>
        </authorList>
    </citation>
    <scope>NUCLEOTIDE SEQUENCE [LARGE SCALE GENOMIC DNA]</scope>
    <source>
        <strain evidence="2">Pan2503</strain>
    </source>
</reference>
<feature type="non-terminal residue" evidence="2">
    <location>
        <position position="157"/>
    </location>
</feature>
<dbReference type="AlphaFoldDB" id="A0A7V8NNC1"/>
<gene>
    <name evidence="2" type="ORF">HRJ53_05695</name>
</gene>
<dbReference type="PANTHER" id="PTHR33055:SF3">
    <property type="entry name" value="PUTATIVE TRANSPOSASE FOR IS117-RELATED"/>
    <property type="match status" value="1"/>
</dbReference>
<dbReference type="InterPro" id="IPR047650">
    <property type="entry name" value="Transpos_IS110"/>
</dbReference>
<dbReference type="EMBL" id="JACDQQ010000557">
    <property type="protein sequence ID" value="MBA0084468.1"/>
    <property type="molecule type" value="Genomic_DNA"/>
</dbReference>
<proteinExistence type="predicted"/>
<dbReference type="Proteomes" id="UP000567293">
    <property type="component" value="Unassembled WGS sequence"/>
</dbReference>
<protein>
    <submittedName>
        <fullName evidence="2">Transposase</fullName>
    </submittedName>
</protein>
<evidence type="ECO:0000313" key="2">
    <source>
        <dbReference type="EMBL" id="MBA0084468.1"/>
    </source>
</evidence>
<sequence>MAWQRGEPRVCAMTVPPSPSEEDRRRISRERAKLLQERVRHTNRIRGLLFGQGITNYNPLHKNRRKNLEQLRTGDGRSVPAHLKSAILREIDRLELVLRQIGEVETERDEMLQLAQPSSPAALLMRLKGIGAEFATVLYLEGLFRRFENRRQLAAYA</sequence>
<comment type="caution">
    <text evidence="2">The sequence shown here is derived from an EMBL/GenBank/DDBJ whole genome shotgun (WGS) entry which is preliminary data.</text>
</comment>
<accession>A0A7V8NNC1</accession>
<name>A0A7V8NNC1_9BACT</name>
<evidence type="ECO:0000256" key="1">
    <source>
        <dbReference type="SAM" id="MobiDB-lite"/>
    </source>
</evidence>
<dbReference type="PANTHER" id="PTHR33055">
    <property type="entry name" value="TRANSPOSASE FOR INSERTION SEQUENCE ELEMENT IS1111A"/>
    <property type="match status" value="1"/>
</dbReference>
<feature type="region of interest" description="Disordered" evidence="1">
    <location>
        <begin position="1"/>
        <end position="26"/>
    </location>
</feature>
<organism evidence="2 3">
    <name type="scientific">Candidatus Acidiferrum panamense</name>
    <dbReference type="NCBI Taxonomy" id="2741543"/>
    <lineage>
        <taxon>Bacteria</taxon>
        <taxon>Pseudomonadati</taxon>
        <taxon>Acidobacteriota</taxon>
        <taxon>Terriglobia</taxon>
        <taxon>Candidatus Acidiferrales</taxon>
        <taxon>Candidatus Acidiferrum</taxon>
    </lineage>
</organism>
<keyword evidence="3" id="KW-1185">Reference proteome</keyword>
<evidence type="ECO:0000313" key="3">
    <source>
        <dbReference type="Proteomes" id="UP000567293"/>
    </source>
</evidence>